<evidence type="ECO:0000256" key="1">
    <source>
        <dbReference type="SAM" id="SignalP"/>
    </source>
</evidence>
<protein>
    <recommendedName>
        <fullName evidence="4">Glycoside hydrolase</fullName>
    </recommendedName>
</protein>
<evidence type="ECO:0008006" key="4">
    <source>
        <dbReference type="Google" id="ProtNLM"/>
    </source>
</evidence>
<dbReference type="EMBL" id="JAPDRK010000009">
    <property type="protein sequence ID" value="KAJ9609230.1"/>
    <property type="molecule type" value="Genomic_DNA"/>
</dbReference>
<evidence type="ECO:0000313" key="2">
    <source>
        <dbReference type="EMBL" id="KAJ9609230.1"/>
    </source>
</evidence>
<feature type="signal peptide" evidence="1">
    <location>
        <begin position="1"/>
        <end position="19"/>
    </location>
</feature>
<accession>A0AA38X9G3</accession>
<proteinExistence type="predicted"/>
<reference evidence="2" key="1">
    <citation type="submission" date="2022-10" db="EMBL/GenBank/DDBJ databases">
        <title>Culturing micro-colonial fungi from biological soil crusts in the Mojave desert and describing Neophaeococcomyces mojavensis, and introducing the new genera and species Taxawa tesnikishii.</title>
        <authorList>
            <person name="Kurbessoian T."/>
            <person name="Stajich J.E."/>
        </authorList>
    </citation>
    <scope>NUCLEOTIDE SEQUENCE</scope>
    <source>
        <strain evidence="2">TK_41</strain>
    </source>
</reference>
<dbReference type="AlphaFoldDB" id="A0AA38X9G3"/>
<dbReference type="Proteomes" id="UP001172673">
    <property type="component" value="Unassembled WGS sequence"/>
</dbReference>
<evidence type="ECO:0000313" key="3">
    <source>
        <dbReference type="Proteomes" id="UP001172673"/>
    </source>
</evidence>
<keyword evidence="3" id="KW-1185">Reference proteome</keyword>
<sequence>MTISRLILFASLLTASASASPLTKRASDVVQGKLGSDGFWNDYDGGQDNYTMYTGDGSSKDGWPGQLSWISFNDMWVASSQVLSRSCNRLYNAPNMSDQEIQELYGAIKQVSQETRVDHRFILAAALQETGGCVRAKTTVSPDGTVRNPGVLQSFNGTHSCNDNGKVQNPCPRDQILGMIRDGVSGTANGGHGFASDINAQASVDNVEYAQAYYRAARIYNSGEIDPSGDLGKGSATHCYASDIANRLSGWTNAAKTCTLDDK</sequence>
<comment type="caution">
    <text evidence="2">The sequence shown here is derived from an EMBL/GenBank/DDBJ whole genome shotgun (WGS) entry which is preliminary data.</text>
</comment>
<organism evidence="2 3">
    <name type="scientific">Cladophialophora chaetospira</name>
    <dbReference type="NCBI Taxonomy" id="386627"/>
    <lineage>
        <taxon>Eukaryota</taxon>
        <taxon>Fungi</taxon>
        <taxon>Dikarya</taxon>
        <taxon>Ascomycota</taxon>
        <taxon>Pezizomycotina</taxon>
        <taxon>Eurotiomycetes</taxon>
        <taxon>Chaetothyriomycetidae</taxon>
        <taxon>Chaetothyriales</taxon>
        <taxon>Herpotrichiellaceae</taxon>
        <taxon>Cladophialophora</taxon>
    </lineage>
</organism>
<gene>
    <name evidence="2" type="ORF">H2200_007002</name>
</gene>
<keyword evidence="1" id="KW-0732">Signal</keyword>
<feature type="chain" id="PRO_5041297918" description="Glycoside hydrolase" evidence="1">
    <location>
        <begin position="20"/>
        <end position="263"/>
    </location>
</feature>
<name>A0AA38X9G3_9EURO</name>